<protein>
    <submittedName>
        <fullName evidence="1">Uncharacterized protein</fullName>
    </submittedName>
</protein>
<evidence type="ECO:0000313" key="1">
    <source>
        <dbReference type="EMBL" id="GAI99122.1"/>
    </source>
</evidence>
<dbReference type="EMBL" id="BARW01017125">
    <property type="protein sequence ID" value="GAI99122.1"/>
    <property type="molecule type" value="Genomic_DNA"/>
</dbReference>
<accession>X1T1D0</accession>
<proteinExistence type="predicted"/>
<dbReference type="AlphaFoldDB" id="X1T1D0"/>
<comment type="caution">
    <text evidence="1">The sequence shown here is derived from an EMBL/GenBank/DDBJ whole genome shotgun (WGS) entry which is preliminary data.</text>
</comment>
<gene>
    <name evidence="1" type="ORF">S12H4_29655</name>
</gene>
<organism evidence="1">
    <name type="scientific">marine sediment metagenome</name>
    <dbReference type="NCBI Taxonomy" id="412755"/>
    <lineage>
        <taxon>unclassified sequences</taxon>
        <taxon>metagenomes</taxon>
        <taxon>ecological metagenomes</taxon>
    </lineage>
</organism>
<sequence>MKEFFENVNSDKILTLIQDFEIHELYPVLDFAGWILLFEEHPEFFKELDKCFG</sequence>
<name>X1T1D0_9ZZZZ</name>
<reference evidence="1" key="1">
    <citation type="journal article" date="2014" name="Front. Microbiol.">
        <title>High frequency of phylogenetically diverse reductive dehalogenase-homologous genes in deep subseafloor sedimentary metagenomes.</title>
        <authorList>
            <person name="Kawai M."/>
            <person name="Futagami T."/>
            <person name="Toyoda A."/>
            <person name="Takaki Y."/>
            <person name="Nishi S."/>
            <person name="Hori S."/>
            <person name="Arai W."/>
            <person name="Tsubouchi T."/>
            <person name="Morono Y."/>
            <person name="Uchiyama I."/>
            <person name="Ito T."/>
            <person name="Fujiyama A."/>
            <person name="Inagaki F."/>
            <person name="Takami H."/>
        </authorList>
    </citation>
    <scope>NUCLEOTIDE SEQUENCE</scope>
    <source>
        <strain evidence="1">Expedition CK06-06</strain>
    </source>
</reference>